<sequence>MTTGKTAQKKQVWTRHIVLFFLIIAGCVSYMDRTALAIVNTDIAREFGLSYTSLGLVLSSFATIYMVCQIPAGLAADRIKARPLLTGCLVVWGLAQLLTAWASNAGTLVGARCLLALGEAPLFLVGTKIITVWYNSAERAVPIGLFNASSSLGQVLAPALLGLIADQFGWRSMFCTLGGLCILLGLMWGIFYQKSPTPEHEPVAKPKQTARQELTFLLAQRVSWVLAIGCASIIYLQWLYSAWLPTYFQTVRHLNAAQAGWLSSIPQLAGFLGSLSGGVIIKFLGKTSYTPSRACYQLLIIGLLIAGMATAIVPLCPTTLLSLVCMAIALFATGIAMTGSWTLGTIVVAEESIATMEAIQNVGGSLGGTLSLLLTGFIIQHTGSFTLAMEAGSIITFFCISIYMIERSRFIN</sequence>
<feature type="transmembrane region" description="Helical" evidence="5">
    <location>
        <begin position="296"/>
        <end position="315"/>
    </location>
</feature>
<feature type="transmembrane region" description="Helical" evidence="5">
    <location>
        <begin position="145"/>
        <end position="164"/>
    </location>
</feature>
<feature type="transmembrane region" description="Helical" evidence="5">
    <location>
        <begin position="51"/>
        <end position="72"/>
    </location>
</feature>
<proteinExistence type="predicted"/>
<keyword evidence="4 5" id="KW-0472">Membrane</keyword>
<accession>A0ABQ0PQN1</accession>
<feature type="transmembrane region" description="Helical" evidence="5">
    <location>
        <begin position="361"/>
        <end position="379"/>
    </location>
</feature>
<reference evidence="7" key="1">
    <citation type="submission" date="2013-04" db="EMBL/GenBank/DDBJ databases">
        <title>The genome sequencing project of 58 acetic acid bacteria.</title>
        <authorList>
            <person name="Okamoto-Kainuma A."/>
            <person name="Ishikawa M."/>
            <person name="Umino S."/>
            <person name="Koizumi Y."/>
            <person name="Shiwa Y."/>
            <person name="Yoshikawa H."/>
            <person name="Matsutani M."/>
            <person name="Matsushita K."/>
        </authorList>
    </citation>
    <scope>NUCLEOTIDE SEQUENCE</scope>
    <source>
        <strain evidence="7">DSM 14337</strain>
    </source>
</reference>
<dbReference type="RefSeq" id="WP_167375189.1">
    <property type="nucleotide sequence ID" value="NZ_BAPF01000013.1"/>
</dbReference>
<dbReference type="InterPro" id="IPR050382">
    <property type="entry name" value="MFS_Na/Anion_cotransporter"/>
</dbReference>
<dbReference type="Proteomes" id="UP001065047">
    <property type="component" value="Unassembled WGS sequence"/>
</dbReference>
<name>A0ABQ0PQN1_9PROT</name>
<dbReference type="PANTHER" id="PTHR11662:SF399">
    <property type="entry name" value="FI19708P1-RELATED"/>
    <property type="match status" value="1"/>
</dbReference>
<feature type="domain" description="Major facilitator superfamily (MFS) profile" evidence="6">
    <location>
        <begin position="18"/>
        <end position="409"/>
    </location>
</feature>
<evidence type="ECO:0000259" key="6">
    <source>
        <dbReference type="PROSITE" id="PS50850"/>
    </source>
</evidence>
<keyword evidence="2 5" id="KW-0812">Transmembrane</keyword>
<dbReference type="InterPro" id="IPR011701">
    <property type="entry name" value="MFS"/>
</dbReference>
<dbReference type="SUPFAM" id="SSF103473">
    <property type="entry name" value="MFS general substrate transporter"/>
    <property type="match status" value="1"/>
</dbReference>
<feature type="transmembrane region" description="Helical" evidence="5">
    <location>
        <begin position="385"/>
        <end position="405"/>
    </location>
</feature>
<dbReference type="PROSITE" id="PS50850">
    <property type="entry name" value="MFS"/>
    <property type="match status" value="1"/>
</dbReference>
<dbReference type="InterPro" id="IPR020846">
    <property type="entry name" value="MFS_dom"/>
</dbReference>
<organism evidence="7 8">
    <name type="scientific">Acetobacter malorum DSM 14337</name>
    <dbReference type="NCBI Taxonomy" id="1307910"/>
    <lineage>
        <taxon>Bacteria</taxon>
        <taxon>Pseudomonadati</taxon>
        <taxon>Pseudomonadota</taxon>
        <taxon>Alphaproteobacteria</taxon>
        <taxon>Acetobacterales</taxon>
        <taxon>Acetobacteraceae</taxon>
        <taxon>Acetobacter</taxon>
    </lineage>
</organism>
<evidence type="ECO:0000256" key="4">
    <source>
        <dbReference type="ARBA" id="ARBA00023136"/>
    </source>
</evidence>
<dbReference type="Gene3D" id="1.20.1250.20">
    <property type="entry name" value="MFS general substrate transporter like domains"/>
    <property type="match status" value="2"/>
</dbReference>
<dbReference type="InterPro" id="IPR036259">
    <property type="entry name" value="MFS_trans_sf"/>
</dbReference>
<evidence type="ECO:0000256" key="3">
    <source>
        <dbReference type="ARBA" id="ARBA00022989"/>
    </source>
</evidence>
<feature type="transmembrane region" description="Helical" evidence="5">
    <location>
        <begin position="260"/>
        <end position="284"/>
    </location>
</feature>
<dbReference type="PANTHER" id="PTHR11662">
    <property type="entry name" value="SOLUTE CARRIER FAMILY 17"/>
    <property type="match status" value="1"/>
</dbReference>
<feature type="transmembrane region" description="Helical" evidence="5">
    <location>
        <begin position="109"/>
        <end position="133"/>
    </location>
</feature>
<evidence type="ECO:0000313" key="7">
    <source>
        <dbReference type="EMBL" id="GBQ77887.1"/>
    </source>
</evidence>
<comment type="subcellular location">
    <subcellularLocation>
        <location evidence="1">Membrane</location>
        <topology evidence="1">Multi-pass membrane protein</topology>
    </subcellularLocation>
</comment>
<dbReference type="EMBL" id="BAPF01000013">
    <property type="protein sequence ID" value="GBQ77887.1"/>
    <property type="molecule type" value="Genomic_DNA"/>
</dbReference>
<feature type="transmembrane region" description="Helical" evidence="5">
    <location>
        <begin position="214"/>
        <end position="240"/>
    </location>
</feature>
<keyword evidence="3 5" id="KW-1133">Transmembrane helix</keyword>
<feature type="transmembrane region" description="Helical" evidence="5">
    <location>
        <begin position="170"/>
        <end position="193"/>
    </location>
</feature>
<comment type="caution">
    <text evidence="7">The sequence shown here is derived from an EMBL/GenBank/DDBJ whole genome shotgun (WGS) entry which is preliminary data.</text>
</comment>
<dbReference type="GeneID" id="29558131"/>
<feature type="transmembrane region" description="Helical" evidence="5">
    <location>
        <begin position="12"/>
        <end position="31"/>
    </location>
</feature>
<evidence type="ECO:0000313" key="8">
    <source>
        <dbReference type="Proteomes" id="UP001065047"/>
    </source>
</evidence>
<dbReference type="PROSITE" id="PS51257">
    <property type="entry name" value="PROKAR_LIPOPROTEIN"/>
    <property type="match status" value="1"/>
</dbReference>
<gene>
    <name evidence="7" type="ORF">AA14337_0957</name>
</gene>
<evidence type="ECO:0000256" key="2">
    <source>
        <dbReference type="ARBA" id="ARBA00022692"/>
    </source>
</evidence>
<dbReference type="Pfam" id="PF07690">
    <property type="entry name" value="MFS_1"/>
    <property type="match status" value="1"/>
</dbReference>
<protein>
    <submittedName>
        <fullName evidence="7">Major facilitator superfamily transporter</fullName>
    </submittedName>
</protein>
<evidence type="ECO:0000256" key="1">
    <source>
        <dbReference type="ARBA" id="ARBA00004141"/>
    </source>
</evidence>
<evidence type="ECO:0000256" key="5">
    <source>
        <dbReference type="SAM" id="Phobius"/>
    </source>
</evidence>
<feature type="transmembrane region" description="Helical" evidence="5">
    <location>
        <begin position="84"/>
        <end position="103"/>
    </location>
</feature>
<keyword evidence="8" id="KW-1185">Reference proteome</keyword>
<feature type="transmembrane region" description="Helical" evidence="5">
    <location>
        <begin position="321"/>
        <end position="349"/>
    </location>
</feature>